<proteinExistence type="predicted"/>
<keyword evidence="2 6" id="KW-0812">Transmembrane</keyword>
<keyword evidence="4 6" id="KW-0472">Membrane</keyword>
<evidence type="ECO:0000256" key="1">
    <source>
        <dbReference type="ARBA" id="ARBA00004127"/>
    </source>
</evidence>
<reference evidence="7" key="1">
    <citation type="submission" date="2020-05" db="EMBL/GenBank/DDBJ databases">
        <title>Mycena genomes resolve the evolution of fungal bioluminescence.</title>
        <authorList>
            <person name="Tsai I.J."/>
        </authorList>
    </citation>
    <scope>NUCLEOTIDE SEQUENCE</scope>
    <source>
        <strain evidence="7">CCC161011</strain>
    </source>
</reference>
<evidence type="ECO:0000256" key="6">
    <source>
        <dbReference type="SAM" id="Phobius"/>
    </source>
</evidence>
<dbReference type="PANTHER" id="PTHR12242:SF1">
    <property type="entry name" value="MYND-TYPE DOMAIN-CONTAINING PROTEIN"/>
    <property type="match status" value="1"/>
</dbReference>
<evidence type="ECO:0000256" key="5">
    <source>
        <dbReference type="SAM" id="MobiDB-lite"/>
    </source>
</evidence>
<dbReference type="GO" id="GO:0012505">
    <property type="term" value="C:endomembrane system"/>
    <property type="evidence" value="ECO:0007669"/>
    <property type="project" value="UniProtKB-SubCell"/>
</dbReference>
<dbReference type="AlphaFoldDB" id="A0A8H7CUS5"/>
<evidence type="ECO:0008006" key="9">
    <source>
        <dbReference type="Google" id="ProtNLM"/>
    </source>
</evidence>
<comment type="subcellular location">
    <subcellularLocation>
        <location evidence="1">Endomembrane system</location>
        <topology evidence="1">Multi-pass membrane protein</topology>
    </subcellularLocation>
</comment>
<feature type="transmembrane region" description="Helical" evidence="6">
    <location>
        <begin position="70"/>
        <end position="89"/>
    </location>
</feature>
<protein>
    <recommendedName>
        <fullName evidence="9">FAR-17a/AIG1-like protein</fullName>
    </recommendedName>
</protein>
<feature type="region of interest" description="Disordered" evidence="5">
    <location>
        <begin position="273"/>
        <end position="310"/>
    </location>
</feature>
<keyword evidence="3 6" id="KW-1133">Transmembrane helix</keyword>
<dbReference type="OrthoDB" id="419711at2759"/>
<evidence type="ECO:0000313" key="7">
    <source>
        <dbReference type="EMBL" id="KAF7348776.1"/>
    </source>
</evidence>
<evidence type="ECO:0000256" key="3">
    <source>
        <dbReference type="ARBA" id="ARBA00022989"/>
    </source>
</evidence>
<dbReference type="Pfam" id="PF04750">
    <property type="entry name" value="Far-17a_AIG1"/>
    <property type="match status" value="1"/>
</dbReference>
<sequence length="310" mass="33769">MAVFSWYRFGVERTFDPQHKFVSSPVVSPSILAGIRCLLALYALVTICTVLGFDVASGDGKSFLSYFTQLSYIGLVAYYWAAAVQTFFFARYGRYPLRRWPRPLQGLHVLLQSTITTFPFIVTVVYWALLASADETFDTVLSSWENISIHALNSPFALFEILLTNAPPAPWLTLPFHILILGGYIGVAYITHATQGFYTYSFLDPTKQHGLVAAYIIGIGVGDVVVFALARGVVVLRQRLAIRSGRLAKDDGEVIGSGGDAEAIDEWQEIERPVAGGKMERGGGGEGEGEGEPSRVIDSGVGAEAEAETV</sequence>
<dbReference type="Proteomes" id="UP000620124">
    <property type="component" value="Unassembled WGS sequence"/>
</dbReference>
<feature type="transmembrane region" description="Helical" evidence="6">
    <location>
        <begin position="109"/>
        <end position="127"/>
    </location>
</feature>
<evidence type="ECO:0000256" key="2">
    <source>
        <dbReference type="ARBA" id="ARBA00022692"/>
    </source>
</evidence>
<organism evidence="7 8">
    <name type="scientific">Mycena venus</name>
    <dbReference type="NCBI Taxonomy" id="2733690"/>
    <lineage>
        <taxon>Eukaryota</taxon>
        <taxon>Fungi</taxon>
        <taxon>Dikarya</taxon>
        <taxon>Basidiomycota</taxon>
        <taxon>Agaricomycotina</taxon>
        <taxon>Agaricomycetes</taxon>
        <taxon>Agaricomycetidae</taxon>
        <taxon>Agaricales</taxon>
        <taxon>Marasmiineae</taxon>
        <taxon>Mycenaceae</taxon>
        <taxon>Mycena</taxon>
    </lineage>
</organism>
<evidence type="ECO:0000256" key="4">
    <source>
        <dbReference type="ARBA" id="ARBA00023136"/>
    </source>
</evidence>
<accession>A0A8H7CUS5</accession>
<keyword evidence="8" id="KW-1185">Reference proteome</keyword>
<feature type="transmembrane region" description="Helical" evidence="6">
    <location>
        <begin position="212"/>
        <end position="236"/>
    </location>
</feature>
<evidence type="ECO:0000313" key="8">
    <source>
        <dbReference type="Proteomes" id="UP000620124"/>
    </source>
</evidence>
<dbReference type="PANTHER" id="PTHR12242">
    <property type="entry name" value="OS02G0130600 PROTEIN-RELATED"/>
    <property type="match status" value="1"/>
</dbReference>
<dbReference type="GO" id="GO:0016020">
    <property type="term" value="C:membrane"/>
    <property type="evidence" value="ECO:0007669"/>
    <property type="project" value="InterPro"/>
</dbReference>
<gene>
    <name evidence="7" type="ORF">MVEN_01397100</name>
</gene>
<dbReference type="EMBL" id="JACAZI010000011">
    <property type="protein sequence ID" value="KAF7348776.1"/>
    <property type="molecule type" value="Genomic_DNA"/>
</dbReference>
<comment type="caution">
    <text evidence="7">The sequence shown here is derived from an EMBL/GenBank/DDBJ whole genome shotgun (WGS) entry which is preliminary data.</text>
</comment>
<feature type="transmembrane region" description="Helical" evidence="6">
    <location>
        <begin position="38"/>
        <end position="58"/>
    </location>
</feature>
<dbReference type="InterPro" id="IPR006838">
    <property type="entry name" value="ADTRP_AIG1"/>
</dbReference>
<feature type="transmembrane region" description="Helical" evidence="6">
    <location>
        <begin position="171"/>
        <end position="192"/>
    </location>
</feature>
<name>A0A8H7CUS5_9AGAR</name>